<proteinExistence type="predicted"/>
<dbReference type="OrthoDB" id="69269at2759"/>
<sequence length="328" mass="36141">MNNNSDSLLPSSLSKVESNSRLTININQANLPLGPSLLPPSIIHPPVTVENKPNTCEQKNIPSTQIVDIPPPMPLPSIFSSSSNRPIGQMRSRYVLPPQLSHSPVLTTSETLPTPPIPTPSQPETSFSSMTVLPTPSFYNISDQSERVQQPSDTTSSLSAVNVTPTLAAFNAPKSTESEQQSTSSFPTMTVLPTPSYFDVSESNQPKQQEGISCDETFPRCAYEAPSAHWFYSTKNVNHGIIWWPFSLSDAQKLENAATAVNLLSATQISANAPNTAVPVRGGLYDVFLRDRVYKPCYWPANEEESGEVRRVTWLYRLVFFGFFSLNF</sequence>
<dbReference type="STRING" id="102285.A0A0R3TUQ6"/>
<feature type="compositionally biased region" description="Low complexity" evidence="1">
    <location>
        <begin position="103"/>
        <end position="112"/>
    </location>
</feature>
<dbReference type="Proteomes" id="UP000278807">
    <property type="component" value="Unassembled WGS sequence"/>
</dbReference>
<gene>
    <name evidence="2" type="ORF">HNAJ_LOCUS11498</name>
</gene>
<dbReference type="EMBL" id="UZAE01013610">
    <property type="protein sequence ID" value="VDO10591.1"/>
    <property type="molecule type" value="Genomic_DNA"/>
</dbReference>
<evidence type="ECO:0000256" key="1">
    <source>
        <dbReference type="SAM" id="MobiDB-lite"/>
    </source>
</evidence>
<name>A0A0R3TUQ6_RODNA</name>
<evidence type="ECO:0000313" key="2">
    <source>
        <dbReference type="EMBL" id="VDO10591.1"/>
    </source>
</evidence>
<accession>A0A0R3TUQ6</accession>
<dbReference type="WBParaSite" id="HNAJ_0001150801-mRNA-1">
    <property type="protein sequence ID" value="HNAJ_0001150801-mRNA-1"/>
    <property type="gene ID" value="HNAJ_0001150801"/>
</dbReference>
<evidence type="ECO:0000313" key="4">
    <source>
        <dbReference type="WBParaSite" id="HNAJ_0001150801-mRNA-1"/>
    </source>
</evidence>
<dbReference type="AlphaFoldDB" id="A0A0R3TUQ6"/>
<organism evidence="4">
    <name type="scientific">Rodentolepis nana</name>
    <name type="common">Dwarf tapeworm</name>
    <name type="synonym">Hymenolepis nana</name>
    <dbReference type="NCBI Taxonomy" id="102285"/>
    <lineage>
        <taxon>Eukaryota</taxon>
        <taxon>Metazoa</taxon>
        <taxon>Spiralia</taxon>
        <taxon>Lophotrochozoa</taxon>
        <taxon>Platyhelminthes</taxon>
        <taxon>Cestoda</taxon>
        <taxon>Eucestoda</taxon>
        <taxon>Cyclophyllidea</taxon>
        <taxon>Hymenolepididae</taxon>
        <taxon>Rodentolepis</taxon>
    </lineage>
</organism>
<protein>
    <submittedName>
        <fullName evidence="4">WWE domain-containing protein</fullName>
    </submittedName>
</protein>
<reference evidence="2 3" key="2">
    <citation type="submission" date="2018-11" db="EMBL/GenBank/DDBJ databases">
        <authorList>
            <consortium name="Pathogen Informatics"/>
        </authorList>
    </citation>
    <scope>NUCLEOTIDE SEQUENCE [LARGE SCALE GENOMIC DNA]</scope>
</reference>
<feature type="region of interest" description="Disordered" evidence="1">
    <location>
        <begin position="101"/>
        <end position="134"/>
    </location>
</feature>
<reference evidence="4" key="1">
    <citation type="submission" date="2017-02" db="UniProtKB">
        <authorList>
            <consortium name="WormBaseParasite"/>
        </authorList>
    </citation>
    <scope>IDENTIFICATION</scope>
</reference>
<keyword evidence="3" id="KW-1185">Reference proteome</keyword>
<evidence type="ECO:0000313" key="3">
    <source>
        <dbReference type="Proteomes" id="UP000278807"/>
    </source>
</evidence>